<keyword evidence="8 13" id="KW-0418">Kinase</keyword>
<feature type="domain" description="Pyruvate kinase barrel" evidence="14">
    <location>
        <begin position="38"/>
        <end position="370"/>
    </location>
</feature>
<evidence type="ECO:0000256" key="1">
    <source>
        <dbReference type="ARBA" id="ARBA00001958"/>
    </source>
</evidence>
<keyword evidence="7" id="KW-0547">Nucleotide-binding</keyword>
<evidence type="ECO:0000313" key="17">
    <source>
        <dbReference type="Proteomes" id="UP001162480"/>
    </source>
</evidence>
<dbReference type="InterPro" id="IPR015795">
    <property type="entry name" value="Pyrv_Knase_C"/>
</dbReference>
<keyword evidence="9" id="KW-0067">ATP-binding</keyword>
<dbReference type="InterPro" id="IPR015813">
    <property type="entry name" value="Pyrv/PenolPyrv_kinase-like_dom"/>
</dbReference>
<dbReference type="InterPro" id="IPR001697">
    <property type="entry name" value="Pyr_Knase"/>
</dbReference>
<evidence type="ECO:0000256" key="2">
    <source>
        <dbReference type="ARBA" id="ARBA00004997"/>
    </source>
</evidence>
<evidence type="ECO:0000256" key="8">
    <source>
        <dbReference type="ARBA" id="ARBA00022777"/>
    </source>
</evidence>
<keyword evidence="11 13" id="KW-0324">Glycolysis</keyword>
<dbReference type="SUPFAM" id="SSF52935">
    <property type="entry name" value="PK C-terminal domain-like"/>
    <property type="match status" value="1"/>
</dbReference>
<organism evidence="16 17">
    <name type="scientific">Octopus vulgaris</name>
    <name type="common">Common octopus</name>
    <dbReference type="NCBI Taxonomy" id="6645"/>
    <lineage>
        <taxon>Eukaryota</taxon>
        <taxon>Metazoa</taxon>
        <taxon>Spiralia</taxon>
        <taxon>Lophotrochozoa</taxon>
        <taxon>Mollusca</taxon>
        <taxon>Cephalopoda</taxon>
        <taxon>Coleoidea</taxon>
        <taxon>Octopodiformes</taxon>
        <taxon>Octopoda</taxon>
        <taxon>Incirrata</taxon>
        <taxon>Octopodidae</taxon>
        <taxon>Octopus</taxon>
    </lineage>
</organism>
<dbReference type="GO" id="GO:0016301">
    <property type="term" value="F:kinase activity"/>
    <property type="evidence" value="ECO:0007669"/>
    <property type="project" value="UniProtKB-KW"/>
</dbReference>
<dbReference type="Pfam" id="PF00224">
    <property type="entry name" value="PK"/>
    <property type="match status" value="1"/>
</dbReference>
<name>A0AA36BM72_OCTVU</name>
<dbReference type="InterPro" id="IPR036918">
    <property type="entry name" value="Pyrv_Knase_C_sf"/>
</dbReference>
<evidence type="ECO:0000256" key="6">
    <source>
        <dbReference type="ARBA" id="ARBA00022723"/>
    </source>
</evidence>
<evidence type="ECO:0000256" key="13">
    <source>
        <dbReference type="RuleBase" id="RU000504"/>
    </source>
</evidence>
<dbReference type="EC" id="2.7.1.40" evidence="4 13"/>
<dbReference type="InterPro" id="IPR015806">
    <property type="entry name" value="Pyrv_Knase_insert_dom_sf"/>
</dbReference>
<evidence type="ECO:0000256" key="3">
    <source>
        <dbReference type="ARBA" id="ARBA00008663"/>
    </source>
</evidence>
<evidence type="ECO:0000256" key="9">
    <source>
        <dbReference type="ARBA" id="ARBA00022840"/>
    </source>
</evidence>
<evidence type="ECO:0000256" key="4">
    <source>
        <dbReference type="ARBA" id="ARBA00012142"/>
    </source>
</evidence>
<dbReference type="InterPro" id="IPR040442">
    <property type="entry name" value="Pyrv_kinase-like_dom_sf"/>
</dbReference>
<dbReference type="Gene3D" id="3.20.20.60">
    <property type="entry name" value="Phosphoenolpyruvate-binding domains"/>
    <property type="match status" value="1"/>
</dbReference>
<dbReference type="InterPro" id="IPR015793">
    <property type="entry name" value="Pyrv_Knase_brl"/>
</dbReference>
<evidence type="ECO:0000259" key="15">
    <source>
        <dbReference type="Pfam" id="PF02887"/>
    </source>
</evidence>
<dbReference type="EMBL" id="OX597831">
    <property type="protein sequence ID" value="CAI9736287.1"/>
    <property type="molecule type" value="Genomic_DNA"/>
</dbReference>
<dbReference type="InterPro" id="IPR011037">
    <property type="entry name" value="Pyrv_Knase-like_insert_dom_sf"/>
</dbReference>
<dbReference type="GO" id="GO:0004743">
    <property type="term" value="F:pyruvate kinase activity"/>
    <property type="evidence" value="ECO:0007669"/>
    <property type="project" value="UniProtKB-EC"/>
</dbReference>
<reference evidence="16" key="1">
    <citation type="submission" date="2023-08" db="EMBL/GenBank/DDBJ databases">
        <authorList>
            <person name="Alioto T."/>
            <person name="Alioto T."/>
            <person name="Gomez Garrido J."/>
        </authorList>
    </citation>
    <scope>NUCLEOTIDE SEQUENCE</scope>
</reference>
<evidence type="ECO:0000256" key="7">
    <source>
        <dbReference type="ARBA" id="ARBA00022741"/>
    </source>
</evidence>
<feature type="domain" description="Pyruvate kinase C-terminal" evidence="15">
    <location>
        <begin position="405"/>
        <end position="506"/>
    </location>
</feature>
<dbReference type="Gene3D" id="2.40.33.10">
    <property type="entry name" value="PK beta-barrel domain-like"/>
    <property type="match status" value="1"/>
</dbReference>
<comment type="pathway">
    <text evidence="2 13">Carbohydrate degradation; glycolysis; pyruvate from D-glyceraldehyde 3-phosphate: step 5/5.</text>
</comment>
<sequence>MVDAVTQSKGFSEEKEYSFLEHLCSLDIDTPQVKMPHMTSIIATVGPACDDIEVLKDMIKAGVNIFRLVMAYGDRYSYHSRFITNIRQVSNELLTNHSPVGIAIDIAGPEVRLGKLKPELGREIFFKHRSVVRISYDSENTNNMDDSFLYIDQQKLIDYAKVDSIIVIEDGPLSLMVVDKELQLQKSTLICEVIEEGLLGNRQTCHMKGMPDMYELSDNDKNDLKFALDEKVDMVFMSLVSDRKVVELARDFLRERGKSIKIISKIENYKGVKNINDIISVSDGIIISRGNLGISIKPEKLFKAQKMITGLANIAGKSVTCASQMLESMTIHPRPTRAEAGDVANSVLDGIDCVMLSSETAKGKYVIQSIKTLVQICREAEGAMFAYQFMKDLSTISDFCLSKEEATALAAVKGAISCEAKAIVVVTSSGKSAALISRYRPRCIVIAVTRSPITARQLHLYRGVLPVIDQSPVTGFWEKDYNLGIKKAFENAVERGFLKVKDRVMLYLRGIGERSPHKGGRAYLLETVDTVKSGAKKIHPVSSVE</sequence>
<evidence type="ECO:0000256" key="5">
    <source>
        <dbReference type="ARBA" id="ARBA00022679"/>
    </source>
</evidence>
<dbReference type="GO" id="GO:0030955">
    <property type="term" value="F:potassium ion binding"/>
    <property type="evidence" value="ECO:0007669"/>
    <property type="project" value="InterPro"/>
</dbReference>
<evidence type="ECO:0000256" key="11">
    <source>
        <dbReference type="ARBA" id="ARBA00023152"/>
    </source>
</evidence>
<comment type="similarity">
    <text evidence="3 13">Belongs to the pyruvate kinase family.</text>
</comment>
<gene>
    <name evidence="16" type="ORF">OCTVUL_1B031328</name>
</gene>
<dbReference type="NCBIfam" id="TIGR01064">
    <property type="entry name" value="pyruv_kin"/>
    <property type="match status" value="1"/>
</dbReference>
<dbReference type="SUPFAM" id="SSF51621">
    <property type="entry name" value="Phosphoenolpyruvate/pyruvate domain"/>
    <property type="match status" value="1"/>
</dbReference>
<dbReference type="Gene3D" id="3.40.1380.20">
    <property type="entry name" value="Pyruvate kinase, C-terminal domain"/>
    <property type="match status" value="1"/>
</dbReference>
<dbReference type="GO" id="GO:0000287">
    <property type="term" value="F:magnesium ion binding"/>
    <property type="evidence" value="ECO:0007669"/>
    <property type="project" value="InterPro"/>
</dbReference>
<keyword evidence="12 16" id="KW-0670">Pyruvate</keyword>
<dbReference type="SUPFAM" id="SSF50800">
    <property type="entry name" value="PK beta-barrel domain-like"/>
    <property type="match status" value="1"/>
</dbReference>
<comment type="cofactor">
    <cofactor evidence="1">
        <name>K(+)</name>
        <dbReference type="ChEBI" id="CHEBI:29103"/>
    </cofactor>
</comment>
<keyword evidence="17" id="KW-1185">Reference proteome</keyword>
<keyword evidence="5 13" id="KW-0808">Transferase</keyword>
<protein>
    <recommendedName>
        <fullName evidence="4 13">Pyruvate kinase</fullName>
        <ecNumber evidence="4 13">2.7.1.40</ecNumber>
    </recommendedName>
</protein>
<dbReference type="GO" id="GO:0005524">
    <property type="term" value="F:ATP binding"/>
    <property type="evidence" value="ECO:0007669"/>
    <property type="project" value="UniProtKB-KW"/>
</dbReference>
<dbReference type="Pfam" id="PF02887">
    <property type="entry name" value="PK_C"/>
    <property type="match status" value="1"/>
</dbReference>
<keyword evidence="6" id="KW-0479">Metal-binding</keyword>
<comment type="catalytic activity">
    <reaction evidence="13">
        <text>pyruvate + ATP = phosphoenolpyruvate + ADP + H(+)</text>
        <dbReference type="Rhea" id="RHEA:18157"/>
        <dbReference type="ChEBI" id="CHEBI:15361"/>
        <dbReference type="ChEBI" id="CHEBI:15378"/>
        <dbReference type="ChEBI" id="CHEBI:30616"/>
        <dbReference type="ChEBI" id="CHEBI:58702"/>
        <dbReference type="ChEBI" id="CHEBI:456216"/>
        <dbReference type="EC" id="2.7.1.40"/>
    </reaction>
</comment>
<dbReference type="PANTHER" id="PTHR11817">
    <property type="entry name" value="PYRUVATE KINASE"/>
    <property type="match status" value="1"/>
</dbReference>
<dbReference type="AlphaFoldDB" id="A0AA36BM72"/>
<proteinExistence type="inferred from homology"/>
<accession>A0AA36BM72</accession>
<dbReference type="Proteomes" id="UP001162480">
    <property type="component" value="Chromosome 18"/>
</dbReference>
<evidence type="ECO:0000313" key="16">
    <source>
        <dbReference type="EMBL" id="CAI9736287.1"/>
    </source>
</evidence>
<keyword evidence="10 13" id="KW-0460">Magnesium</keyword>
<dbReference type="PRINTS" id="PR01050">
    <property type="entry name" value="PYRUVTKNASE"/>
</dbReference>
<evidence type="ECO:0000259" key="14">
    <source>
        <dbReference type="Pfam" id="PF00224"/>
    </source>
</evidence>
<evidence type="ECO:0000256" key="12">
    <source>
        <dbReference type="ARBA" id="ARBA00023317"/>
    </source>
</evidence>
<evidence type="ECO:0000256" key="10">
    <source>
        <dbReference type="ARBA" id="ARBA00022842"/>
    </source>
</evidence>